<organism evidence="2 3">
    <name type="scientific">Asticcacaulis endophyticus</name>
    <dbReference type="NCBI Taxonomy" id="1395890"/>
    <lineage>
        <taxon>Bacteria</taxon>
        <taxon>Pseudomonadati</taxon>
        <taxon>Pseudomonadota</taxon>
        <taxon>Alphaproteobacteria</taxon>
        <taxon>Caulobacterales</taxon>
        <taxon>Caulobacteraceae</taxon>
        <taxon>Asticcacaulis</taxon>
    </lineage>
</organism>
<name>A0A918PW66_9CAUL</name>
<dbReference type="InterPro" id="IPR010982">
    <property type="entry name" value="Lambda_DNA-bd_dom_sf"/>
</dbReference>
<accession>A0A918PW66</accession>
<sequence length="70" mass="8048">MIRIRLTELLAQRRLSIVELSDRTGISVHNLEVLRDQAAVAVRLRTLDALCRALKCQPHDLLEWTETTPE</sequence>
<dbReference type="Proteomes" id="UP000662572">
    <property type="component" value="Unassembled WGS sequence"/>
</dbReference>
<dbReference type="Pfam" id="PF13443">
    <property type="entry name" value="HTH_26"/>
    <property type="match status" value="1"/>
</dbReference>
<evidence type="ECO:0000259" key="1">
    <source>
        <dbReference type="Pfam" id="PF13443"/>
    </source>
</evidence>
<protein>
    <submittedName>
        <fullName evidence="2">Transcriptional regulator</fullName>
    </submittedName>
</protein>
<dbReference type="Gene3D" id="1.10.260.40">
    <property type="entry name" value="lambda repressor-like DNA-binding domains"/>
    <property type="match status" value="1"/>
</dbReference>
<dbReference type="InterPro" id="IPR001387">
    <property type="entry name" value="Cro/C1-type_HTH"/>
</dbReference>
<reference evidence="2" key="2">
    <citation type="submission" date="2020-09" db="EMBL/GenBank/DDBJ databases">
        <authorList>
            <person name="Sun Q."/>
            <person name="Kim S."/>
        </authorList>
    </citation>
    <scope>NUCLEOTIDE SEQUENCE</scope>
    <source>
        <strain evidence="2">KCTC 32296</strain>
    </source>
</reference>
<dbReference type="PANTHER" id="PTHR37301:SF1">
    <property type="entry name" value="DNA-BINDING PROTEIN"/>
    <property type="match status" value="1"/>
</dbReference>
<evidence type="ECO:0000313" key="3">
    <source>
        <dbReference type="Proteomes" id="UP000662572"/>
    </source>
</evidence>
<evidence type="ECO:0000313" key="2">
    <source>
        <dbReference type="EMBL" id="GGZ25298.1"/>
    </source>
</evidence>
<reference evidence="2" key="1">
    <citation type="journal article" date="2014" name="Int. J. Syst. Evol. Microbiol.">
        <title>Complete genome sequence of Corynebacterium casei LMG S-19264T (=DSM 44701T), isolated from a smear-ripened cheese.</title>
        <authorList>
            <consortium name="US DOE Joint Genome Institute (JGI-PGF)"/>
            <person name="Walter F."/>
            <person name="Albersmeier A."/>
            <person name="Kalinowski J."/>
            <person name="Ruckert C."/>
        </authorList>
    </citation>
    <scope>NUCLEOTIDE SEQUENCE</scope>
    <source>
        <strain evidence="2">KCTC 32296</strain>
    </source>
</reference>
<proteinExistence type="predicted"/>
<dbReference type="EMBL" id="BMZB01000001">
    <property type="protein sequence ID" value="GGZ25298.1"/>
    <property type="molecule type" value="Genomic_DNA"/>
</dbReference>
<keyword evidence="3" id="KW-1185">Reference proteome</keyword>
<gene>
    <name evidence="2" type="ORF">GCM10011273_08310</name>
</gene>
<dbReference type="PANTHER" id="PTHR37301">
    <property type="entry name" value="DNA-BINDING PROTEIN-RELATED"/>
    <property type="match status" value="1"/>
</dbReference>
<dbReference type="SUPFAM" id="SSF47413">
    <property type="entry name" value="lambda repressor-like DNA-binding domains"/>
    <property type="match status" value="1"/>
</dbReference>
<comment type="caution">
    <text evidence="2">The sequence shown here is derived from an EMBL/GenBank/DDBJ whole genome shotgun (WGS) entry which is preliminary data.</text>
</comment>
<dbReference type="GO" id="GO:0003677">
    <property type="term" value="F:DNA binding"/>
    <property type="evidence" value="ECO:0007669"/>
    <property type="project" value="InterPro"/>
</dbReference>
<dbReference type="RefSeq" id="WP_189485087.1">
    <property type="nucleotide sequence ID" value="NZ_BMZB01000001.1"/>
</dbReference>
<dbReference type="AlphaFoldDB" id="A0A918PW66"/>
<feature type="domain" description="HTH cro/C1-type" evidence="1">
    <location>
        <begin position="5"/>
        <end position="65"/>
    </location>
</feature>